<comment type="caution">
    <text evidence="1">The sequence shown here is derived from an EMBL/GenBank/DDBJ whole genome shotgun (WGS) entry which is preliminary data.</text>
</comment>
<dbReference type="Proteomes" id="UP001249851">
    <property type="component" value="Unassembled WGS sequence"/>
</dbReference>
<reference evidence="1" key="1">
    <citation type="journal article" date="2023" name="G3 (Bethesda)">
        <title>Whole genome assembly and annotation of the endangered Caribbean coral Acropora cervicornis.</title>
        <authorList>
            <person name="Selwyn J.D."/>
            <person name="Vollmer S.V."/>
        </authorList>
    </citation>
    <scope>NUCLEOTIDE SEQUENCE</scope>
    <source>
        <strain evidence="1">K2</strain>
    </source>
</reference>
<evidence type="ECO:0000313" key="2">
    <source>
        <dbReference type="Proteomes" id="UP001249851"/>
    </source>
</evidence>
<organism evidence="1 2">
    <name type="scientific">Acropora cervicornis</name>
    <name type="common">Staghorn coral</name>
    <dbReference type="NCBI Taxonomy" id="6130"/>
    <lineage>
        <taxon>Eukaryota</taxon>
        <taxon>Metazoa</taxon>
        <taxon>Cnidaria</taxon>
        <taxon>Anthozoa</taxon>
        <taxon>Hexacorallia</taxon>
        <taxon>Scleractinia</taxon>
        <taxon>Astrocoeniina</taxon>
        <taxon>Acroporidae</taxon>
        <taxon>Acropora</taxon>
    </lineage>
</organism>
<sequence length="114" mass="12767">MREILLSCVELPAPFWADRRGLKSSDKARVCRCALVSAMKTYNLSSSRLVKLRALDKRGDERLQELRQVNRESSLVVRKECLAEGQSEGVGLVFRSGNELSSPSFDLDFAVFAT</sequence>
<evidence type="ECO:0000313" key="1">
    <source>
        <dbReference type="EMBL" id="KAK2567149.1"/>
    </source>
</evidence>
<keyword evidence="2" id="KW-1185">Reference proteome</keyword>
<protein>
    <submittedName>
        <fullName evidence="1">Uncharacterized protein</fullName>
    </submittedName>
</protein>
<name>A0AAD9QTD1_ACRCE</name>
<proteinExistence type="predicted"/>
<dbReference type="EMBL" id="JARQWQ010000015">
    <property type="protein sequence ID" value="KAK2567149.1"/>
    <property type="molecule type" value="Genomic_DNA"/>
</dbReference>
<dbReference type="AlphaFoldDB" id="A0AAD9QTD1"/>
<accession>A0AAD9QTD1</accession>
<reference evidence="1" key="2">
    <citation type="journal article" date="2023" name="Science">
        <title>Genomic signatures of disease resistance in endangered staghorn corals.</title>
        <authorList>
            <person name="Vollmer S.V."/>
            <person name="Selwyn J.D."/>
            <person name="Despard B.A."/>
            <person name="Roesel C.L."/>
        </authorList>
    </citation>
    <scope>NUCLEOTIDE SEQUENCE</scope>
    <source>
        <strain evidence="1">K2</strain>
    </source>
</reference>
<gene>
    <name evidence="1" type="ORF">P5673_008953</name>
</gene>